<accession>A0A1S9DHT0</accession>
<dbReference type="PANTHER" id="PTHR46115">
    <property type="entry name" value="THIOREDOXIN-LIKE PROTEIN 1"/>
    <property type="match status" value="1"/>
</dbReference>
<dbReference type="SUPFAM" id="SSF52833">
    <property type="entry name" value="Thioredoxin-like"/>
    <property type="match status" value="1"/>
</dbReference>
<name>A0A1S9DHT0_ASPOZ</name>
<evidence type="ECO:0000259" key="3">
    <source>
        <dbReference type="PROSITE" id="PS51352"/>
    </source>
</evidence>
<dbReference type="FunFam" id="3.40.30.10:FF:000245">
    <property type="entry name" value="Thioredoxin"/>
    <property type="match status" value="1"/>
</dbReference>
<gene>
    <name evidence="4" type="ORF">OAory_01097920</name>
</gene>
<protein>
    <submittedName>
        <fullName evidence="4">Thioredoxin</fullName>
    </submittedName>
</protein>
<dbReference type="Gene3D" id="3.40.30.10">
    <property type="entry name" value="Glutaredoxin"/>
    <property type="match status" value="1"/>
</dbReference>
<proteinExistence type="inferred from homology"/>
<dbReference type="InterPro" id="IPR005746">
    <property type="entry name" value="Thioredoxin"/>
</dbReference>
<dbReference type="NCBIfam" id="TIGR01068">
    <property type="entry name" value="thioredoxin"/>
    <property type="match status" value="1"/>
</dbReference>
<dbReference type="InterPro" id="IPR017937">
    <property type="entry name" value="Thioredoxin_CS"/>
</dbReference>
<dbReference type="GO" id="GO:0015035">
    <property type="term" value="F:protein-disulfide reductase activity"/>
    <property type="evidence" value="ECO:0007669"/>
    <property type="project" value="InterPro"/>
</dbReference>
<dbReference type="PROSITE" id="PS00194">
    <property type="entry name" value="THIOREDOXIN_1"/>
    <property type="match status" value="1"/>
</dbReference>
<dbReference type="InterPro" id="IPR036291">
    <property type="entry name" value="NAD(P)-bd_dom_sf"/>
</dbReference>
<dbReference type="PRINTS" id="PR00421">
    <property type="entry name" value="THIOREDOXIN"/>
</dbReference>
<dbReference type="VEuPathDB" id="FungiDB:AO090010000533"/>
<sequence length="398" mass="44470">MTAVLITGATVKQGGSLITSLISRNAPFEILTVTRNPTSTSTQKLRSLSPSIKLVEGDLDNPARIFQNAQHLTSSPIWGVYSVQAAIGNNAEENQGKSVIDEEHSYTNPTKIPHFIKKHNIEHHLVDRSKNTSMEWTILRPTAFYENLTPDFFGKVFATSFKMALKGKKLRGFLEGVEHWVQVNIDLGRQIFDSYTNAEISDLLQTHINIICFLNDGELSSSGCISGDFEPDDSTRVSIQLYSSLQYVPHIGYATAQARWGLKDRCDMEGKTLPCFNVTLLPESDHCPYLIMAEVTPLNSLSEFQTLINSGQVVIIDFWAPWCGPCRMISPVFERLASDPQYSSIKFVKVDVDDQPEISQECGIRAMPTFMVFKDGAKLDEFMGAHPNGLHDLVQKYV</sequence>
<dbReference type="Gene3D" id="3.40.50.720">
    <property type="entry name" value="NAD(P)-binding Rossmann-like Domain"/>
    <property type="match status" value="1"/>
</dbReference>
<evidence type="ECO:0000313" key="4">
    <source>
        <dbReference type="EMBL" id="OOO08496.1"/>
    </source>
</evidence>
<dbReference type="InterPro" id="IPR036249">
    <property type="entry name" value="Thioredoxin-like_sf"/>
</dbReference>
<comment type="caution">
    <text evidence="4">The sequence shown here is derived from an EMBL/GenBank/DDBJ whole genome shotgun (WGS) entry which is preliminary data.</text>
</comment>
<dbReference type="PROSITE" id="PS51352">
    <property type="entry name" value="THIOREDOXIN_2"/>
    <property type="match status" value="1"/>
</dbReference>
<keyword evidence="2" id="KW-1015">Disulfide bond</keyword>
<dbReference type="eggNOG" id="KOG0907">
    <property type="taxonomic scope" value="Eukaryota"/>
</dbReference>
<feature type="domain" description="Thioredoxin" evidence="3">
    <location>
        <begin position="267"/>
        <end position="398"/>
    </location>
</feature>
<dbReference type="CDD" id="cd02947">
    <property type="entry name" value="TRX_family"/>
    <property type="match status" value="1"/>
</dbReference>
<dbReference type="Pfam" id="PF00085">
    <property type="entry name" value="Thioredoxin"/>
    <property type="match status" value="1"/>
</dbReference>
<dbReference type="EMBL" id="MKZY01000005">
    <property type="protein sequence ID" value="OOO08496.1"/>
    <property type="molecule type" value="Genomic_DNA"/>
</dbReference>
<evidence type="ECO:0000256" key="1">
    <source>
        <dbReference type="ARBA" id="ARBA00008987"/>
    </source>
</evidence>
<dbReference type="AlphaFoldDB" id="A0A1S9DHT0"/>
<evidence type="ECO:0000313" key="5">
    <source>
        <dbReference type="Proteomes" id="UP000190312"/>
    </source>
</evidence>
<dbReference type="Proteomes" id="UP000190312">
    <property type="component" value="Unassembled WGS sequence"/>
</dbReference>
<evidence type="ECO:0000256" key="2">
    <source>
        <dbReference type="ARBA" id="ARBA00023157"/>
    </source>
</evidence>
<dbReference type="SUPFAM" id="SSF51735">
    <property type="entry name" value="NAD(P)-binding Rossmann-fold domains"/>
    <property type="match status" value="1"/>
</dbReference>
<dbReference type="InterPro" id="IPR013766">
    <property type="entry name" value="Thioredoxin_domain"/>
</dbReference>
<dbReference type="VEuPathDB" id="FungiDB:AO090020000504"/>
<organism evidence="4 5">
    <name type="scientific">Aspergillus oryzae</name>
    <name type="common">Yellow koji mold</name>
    <dbReference type="NCBI Taxonomy" id="5062"/>
    <lineage>
        <taxon>Eukaryota</taxon>
        <taxon>Fungi</taxon>
        <taxon>Dikarya</taxon>
        <taxon>Ascomycota</taxon>
        <taxon>Pezizomycotina</taxon>
        <taxon>Eurotiomycetes</taxon>
        <taxon>Eurotiomycetidae</taxon>
        <taxon>Eurotiales</taxon>
        <taxon>Aspergillaceae</taxon>
        <taxon>Aspergillus</taxon>
        <taxon>Aspergillus subgen. Circumdati</taxon>
    </lineage>
</organism>
<reference evidence="4 5" key="1">
    <citation type="submission" date="2016-10" db="EMBL/GenBank/DDBJ databases">
        <title>Genome sequencing of Aspergillus oryzae BCC7051.</title>
        <authorList>
            <person name="Thammarongtham C."/>
            <person name="Vorapreeda T."/>
            <person name="Nookaew I."/>
            <person name="Srisuk T."/>
            <person name="Land M."/>
            <person name="Jeennor S."/>
            <person name="Laoteng K."/>
        </authorList>
    </citation>
    <scope>NUCLEOTIDE SEQUENCE [LARGE SCALE GENOMIC DNA]</scope>
    <source>
        <strain evidence="4 5">BCC7051</strain>
    </source>
</reference>
<comment type="similarity">
    <text evidence="1">Belongs to the thioredoxin family.</text>
</comment>